<name>A0AA87Z306_FICCA</name>
<comment type="caution">
    <text evidence="1">The sequence shown here is derived from an EMBL/GenBank/DDBJ whole genome shotgun (WGS) entry which is preliminary data.</text>
</comment>
<accession>A0AA87Z306</accession>
<evidence type="ECO:0000313" key="2">
    <source>
        <dbReference type="Proteomes" id="UP001187192"/>
    </source>
</evidence>
<reference evidence="1" key="1">
    <citation type="submission" date="2023-07" db="EMBL/GenBank/DDBJ databases">
        <title>draft genome sequence of fig (Ficus carica).</title>
        <authorList>
            <person name="Takahashi T."/>
            <person name="Nishimura K."/>
        </authorList>
    </citation>
    <scope>NUCLEOTIDE SEQUENCE</scope>
</reference>
<keyword evidence="2" id="KW-1185">Reference proteome</keyword>
<dbReference type="Proteomes" id="UP001187192">
    <property type="component" value="Unassembled WGS sequence"/>
</dbReference>
<sequence length="109" mass="11980">MQSQEEIQCPTLKEDRTKDVVVDLYSTAEARLELWTLMKVEARGFGSGSGEREPPVIGSLTRGWDRWYEVKIGTLEAGEGKGTSWLGIGQKRNSGGQISYAGTSIEASR</sequence>
<organism evidence="1 2">
    <name type="scientific">Ficus carica</name>
    <name type="common">Common fig</name>
    <dbReference type="NCBI Taxonomy" id="3494"/>
    <lineage>
        <taxon>Eukaryota</taxon>
        <taxon>Viridiplantae</taxon>
        <taxon>Streptophyta</taxon>
        <taxon>Embryophyta</taxon>
        <taxon>Tracheophyta</taxon>
        <taxon>Spermatophyta</taxon>
        <taxon>Magnoliopsida</taxon>
        <taxon>eudicotyledons</taxon>
        <taxon>Gunneridae</taxon>
        <taxon>Pentapetalae</taxon>
        <taxon>rosids</taxon>
        <taxon>fabids</taxon>
        <taxon>Rosales</taxon>
        <taxon>Moraceae</taxon>
        <taxon>Ficeae</taxon>
        <taxon>Ficus</taxon>
    </lineage>
</organism>
<gene>
    <name evidence="1" type="ORF">TIFTF001_045845</name>
</gene>
<dbReference type="EMBL" id="BTGU01004250">
    <property type="protein sequence ID" value="GMN24245.1"/>
    <property type="molecule type" value="Genomic_DNA"/>
</dbReference>
<dbReference type="AlphaFoldDB" id="A0AA87Z306"/>
<protein>
    <submittedName>
        <fullName evidence="1">Uncharacterized protein</fullName>
    </submittedName>
</protein>
<evidence type="ECO:0000313" key="1">
    <source>
        <dbReference type="EMBL" id="GMN24245.1"/>
    </source>
</evidence>
<proteinExistence type="predicted"/>